<evidence type="ECO:0000313" key="3">
    <source>
        <dbReference type="Proteomes" id="UP001368500"/>
    </source>
</evidence>
<sequence>MNKSLIAAAVAASALLSGCATVFNEANQTVNVTSSNGQKVSGTVDGKPFETPGAVQVLRTRSPKVFNVDAPGCAKQTTVNSDVDVKFFGNILIGGGLGSTTDYSTDKMWKYADNVSIPCSNP</sequence>
<keyword evidence="3" id="KW-1185">Reference proteome</keyword>
<dbReference type="EMBL" id="JBBUTF010000016">
    <property type="protein sequence ID" value="MEK8027706.1"/>
    <property type="molecule type" value="Genomic_DNA"/>
</dbReference>
<reference evidence="2 3" key="1">
    <citation type="submission" date="2024-04" db="EMBL/GenBank/DDBJ databases">
        <title>Novel species of the genus Ideonella isolated from streams.</title>
        <authorList>
            <person name="Lu H."/>
        </authorList>
    </citation>
    <scope>NUCLEOTIDE SEQUENCE [LARGE SCALE GENOMIC DNA]</scope>
    <source>
        <strain evidence="2 3">BYS139W</strain>
    </source>
</reference>
<dbReference type="RefSeq" id="WP_341375488.1">
    <property type="nucleotide sequence ID" value="NZ_JBBUTF010000016.1"/>
</dbReference>
<dbReference type="Proteomes" id="UP001368500">
    <property type="component" value="Unassembled WGS sequence"/>
</dbReference>
<feature type="chain" id="PRO_5045884816" description="Adenosine deaminase" evidence="1">
    <location>
        <begin position="23"/>
        <end position="122"/>
    </location>
</feature>
<proteinExistence type="predicted"/>
<evidence type="ECO:0000256" key="1">
    <source>
        <dbReference type="SAM" id="SignalP"/>
    </source>
</evidence>
<name>A0ABU9BDF0_9BURK</name>
<dbReference type="PROSITE" id="PS51257">
    <property type="entry name" value="PROKAR_LIPOPROTEIN"/>
    <property type="match status" value="1"/>
</dbReference>
<evidence type="ECO:0008006" key="4">
    <source>
        <dbReference type="Google" id="ProtNLM"/>
    </source>
</evidence>
<evidence type="ECO:0000313" key="2">
    <source>
        <dbReference type="EMBL" id="MEK8027706.1"/>
    </source>
</evidence>
<gene>
    <name evidence="2" type="ORF">AACH11_17210</name>
</gene>
<comment type="caution">
    <text evidence="2">The sequence shown here is derived from an EMBL/GenBank/DDBJ whole genome shotgun (WGS) entry which is preliminary data.</text>
</comment>
<feature type="signal peptide" evidence="1">
    <location>
        <begin position="1"/>
        <end position="22"/>
    </location>
</feature>
<organism evidence="2 3">
    <name type="scientific">Pseudaquabacterium rugosum</name>
    <dbReference type="NCBI Taxonomy" id="2984194"/>
    <lineage>
        <taxon>Bacteria</taxon>
        <taxon>Pseudomonadati</taxon>
        <taxon>Pseudomonadota</taxon>
        <taxon>Betaproteobacteria</taxon>
        <taxon>Burkholderiales</taxon>
        <taxon>Sphaerotilaceae</taxon>
        <taxon>Pseudaquabacterium</taxon>
    </lineage>
</organism>
<keyword evidence="1" id="KW-0732">Signal</keyword>
<protein>
    <recommendedName>
        <fullName evidence="4">Adenosine deaminase</fullName>
    </recommendedName>
</protein>
<accession>A0ABU9BDF0</accession>